<organism evidence="4 5">
    <name type="scientific">Lacrimispora amygdalina</name>
    <dbReference type="NCBI Taxonomy" id="253257"/>
    <lineage>
        <taxon>Bacteria</taxon>
        <taxon>Bacillati</taxon>
        <taxon>Bacillota</taxon>
        <taxon>Clostridia</taxon>
        <taxon>Lachnospirales</taxon>
        <taxon>Lachnospiraceae</taxon>
        <taxon>Lacrimispora</taxon>
    </lineage>
</organism>
<dbReference type="Proteomes" id="UP001419084">
    <property type="component" value="Unassembled WGS sequence"/>
</dbReference>
<keyword evidence="3" id="KW-0479">Metal-binding</keyword>
<dbReference type="Pfam" id="PF01784">
    <property type="entry name" value="DUF34_NIF3"/>
    <property type="match status" value="1"/>
</dbReference>
<comment type="caution">
    <text evidence="4">The sequence shown here is derived from an EMBL/GenBank/DDBJ whole genome shotgun (WGS) entry which is preliminary data.</text>
</comment>
<dbReference type="EMBL" id="BRPJ01000016">
    <property type="protein sequence ID" value="GLB28932.1"/>
    <property type="molecule type" value="Genomic_DNA"/>
</dbReference>
<dbReference type="PANTHER" id="PTHR13799:SF14">
    <property type="entry name" value="GTP CYCLOHYDROLASE 1 TYPE 2 HOMOLOG"/>
    <property type="match status" value="1"/>
</dbReference>
<dbReference type="PANTHER" id="PTHR13799">
    <property type="entry name" value="NGG1 INTERACTING FACTOR 3"/>
    <property type="match status" value="1"/>
</dbReference>
<keyword evidence="5" id="KW-1185">Reference proteome</keyword>
<protein>
    <recommendedName>
        <fullName evidence="2">GTP cyclohydrolase 1 type 2 homolog</fullName>
    </recommendedName>
</protein>
<comment type="similarity">
    <text evidence="1">Belongs to the GTP cyclohydrolase I type 2/NIF3 family.</text>
</comment>
<evidence type="ECO:0000313" key="4">
    <source>
        <dbReference type="EMBL" id="GLB28932.1"/>
    </source>
</evidence>
<proteinExistence type="inferred from homology"/>
<sequence length="279" mass="32059">MKVREIVDRIIRETGVTLDPVKTVDQIITGDPDTEVTRVVTSFMATVDVISEAVRLGANFIITHEPTWFNGRDQKEWLLNDPVYIKKKQLIEDNHLVIWRFHDYMHAVSDDMIYQGFDQDMGWSVYRERKEIRKEEKNPLLKAQLCYQVPEIKLKDLVMKVKDSLEVKCVRVIGNQEGTCRRIGVLAGGGSLGLGDEKNTMEFMRRENLDTVICGDITEWTLSAYIRDASMLGLGHSMIIIGHERSEESGMKHLVGWLQKLLPSETVIFVDAKEPFEYL</sequence>
<dbReference type="InterPro" id="IPR036069">
    <property type="entry name" value="DUF34/NIF3_sf"/>
</dbReference>
<dbReference type="RefSeq" id="WP_288824554.1">
    <property type="nucleotide sequence ID" value="NZ_BRPJ01000016.1"/>
</dbReference>
<dbReference type="InterPro" id="IPR002678">
    <property type="entry name" value="DUF34/NIF3"/>
</dbReference>
<accession>A0ABQ5M2D0</accession>
<evidence type="ECO:0000256" key="2">
    <source>
        <dbReference type="ARBA" id="ARBA00022112"/>
    </source>
</evidence>
<evidence type="ECO:0000256" key="3">
    <source>
        <dbReference type="ARBA" id="ARBA00022723"/>
    </source>
</evidence>
<dbReference type="SUPFAM" id="SSF102705">
    <property type="entry name" value="NIF3 (NGG1p interacting factor 3)-like"/>
    <property type="match status" value="1"/>
</dbReference>
<evidence type="ECO:0000256" key="1">
    <source>
        <dbReference type="ARBA" id="ARBA00006964"/>
    </source>
</evidence>
<dbReference type="Gene3D" id="3.40.1390.30">
    <property type="entry name" value="NIF3 (NGG1p interacting factor 3)-like"/>
    <property type="match status" value="2"/>
</dbReference>
<gene>
    <name evidence="4" type="ORF">LAD12857_08550</name>
</gene>
<evidence type="ECO:0000313" key="5">
    <source>
        <dbReference type="Proteomes" id="UP001419084"/>
    </source>
</evidence>
<name>A0ABQ5M2D0_9FIRM</name>
<reference evidence="4 5" key="1">
    <citation type="journal article" date="2024" name="Int. J. Syst. Evol. Microbiol.">
        <title>Lacrimispora brassicae sp. nov. isolated from fermented cabbage, and proposal of Clostridium indicum Gundawar et al. 2019 and Clostridium methoxybenzovorans Mechichi et al. 1999 as heterotypic synonyms of Lacrimispora amygdalina (Parshina et al. 2003) Haas and Blanchard 2020 and Lacrimispora indolis (McClung and McCoy 1957) Haas and Blanchard 2020, respectively.</title>
        <authorList>
            <person name="Kobayashi H."/>
            <person name="Tanizawa Y."/>
            <person name="Sakamoto M."/>
            <person name="Ohkuma M."/>
            <person name="Tohno M."/>
        </authorList>
    </citation>
    <scope>NUCLEOTIDE SEQUENCE [LARGE SCALE GENOMIC DNA]</scope>
    <source>
        <strain evidence="4 5">DSM 12857</strain>
    </source>
</reference>